<evidence type="ECO:0000313" key="2">
    <source>
        <dbReference type="EMBL" id="PSJ63406.1"/>
    </source>
</evidence>
<dbReference type="EMBL" id="PXYK01000005">
    <property type="protein sequence ID" value="PSJ63406.1"/>
    <property type="molecule type" value="Genomic_DNA"/>
</dbReference>
<gene>
    <name evidence="2" type="ORF">C7I84_07190</name>
</gene>
<comment type="caution">
    <text evidence="2">The sequence shown here is derived from an EMBL/GenBank/DDBJ whole genome shotgun (WGS) entry which is preliminary data.</text>
</comment>
<dbReference type="OrthoDB" id="9812295at2"/>
<name>A0A2P7SLN6_9HYPH</name>
<accession>A0A2P7SLN6</accession>
<protein>
    <submittedName>
        <fullName evidence="2">DUF4440 domain-containing protein</fullName>
    </submittedName>
</protein>
<dbReference type="InterPro" id="IPR037401">
    <property type="entry name" value="SnoaL-like"/>
</dbReference>
<dbReference type="RefSeq" id="WP_106771469.1">
    <property type="nucleotide sequence ID" value="NZ_PXYK01000005.1"/>
</dbReference>
<feature type="domain" description="SnoaL-like" evidence="1">
    <location>
        <begin position="60"/>
        <end position="109"/>
    </location>
</feature>
<sequence length="116" mass="13003">MSTFSEFMKEREKAAAAYCQGDGEPVLALSTAREPASFFGPDGKVLQFGRDGESRFEVHQTAEAGDIAYWSGVQRAIVELGGRRVPMDLRVTELFRREDEAWKLVHRHADILKSGE</sequence>
<dbReference type="Proteomes" id="UP000241229">
    <property type="component" value="Unassembled WGS sequence"/>
</dbReference>
<dbReference type="SUPFAM" id="SSF54427">
    <property type="entry name" value="NTF2-like"/>
    <property type="match status" value="1"/>
</dbReference>
<keyword evidence="3" id="KW-1185">Reference proteome</keyword>
<dbReference type="Gene3D" id="3.10.450.50">
    <property type="match status" value="1"/>
</dbReference>
<dbReference type="Pfam" id="PF13474">
    <property type="entry name" value="SnoaL_3"/>
    <property type="match status" value="1"/>
</dbReference>
<dbReference type="InterPro" id="IPR032710">
    <property type="entry name" value="NTF2-like_dom_sf"/>
</dbReference>
<reference evidence="2 3" key="1">
    <citation type="submission" date="2018-03" db="EMBL/GenBank/DDBJ databases">
        <title>The draft genome of Mesorhizobium sp. 6GN-30.</title>
        <authorList>
            <person name="Liu L."/>
            <person name="Li L."/>
            <person name="Wang T."/>
            <person name="Zhang X."/>
            <person name="Liang L."/>
        </authorList>
    </citation>
    <scope>NUCLEOTIDE SEQUENCE [LARGE SCALE GENOMIC DNA]</scope>
    <source>
        <strain evidence="2 3">6GN30</strain>
    </source>
</reference>
<organism evidence="2 3">
    <name type="scientific">Kumtagia ephedrae</name>
    <dbReference type="NCBI Taxonomy" id="2116701"/>
    <lineage>
        <taxon>Bacteria</taxon>
        <taxon>Pseudomonadati</taxon>
        <taxon>Pseudomonadota</taxon>
        <taxon>Alphaproteobacteria</taxon>
        <taxon>Hyphomicrobiales</taxon>
        <taxon>Phyllobacteriaceae</taxon>
        <taxon>Kumtagia</taxon>
    </lineage>
</organism>
<evidence type="ECO:0000313" key="3">
    <source>
        <dbReference type="Proteomes" id="UP000241229"/>
    </source>
</evidence>
<evidence type="ECO:0000259" key="1">
    <source>
        <dbReference type="Pfam" id="PF13474"/>
    </source>
</evidence>
<dbReference type="AlphaFoldDB" id="A0A2P7SLN6"/>
<proteinExistence type="predicted"/>